<name>A0A0C3QWM0_9AGAM</name>
<keyword evidence="2" id="KW-0812">Transmembrane</keyword>
<evidence type="ECO:0000259" key="3">
    <source>
        <dbReference type="Pfam" id="PF20152"/>
    </source>
</evidence>
<dbReference type="OrthoDB" id="3187980at2759"/>
<keyword evidence="5" id="KW-1185">Reference proteome</keyword>
<protein>
    <recommendedName>
        <fullName evidence="3">DUF6534 domain-containing protein</fullName>
    </recommendedName>
</protein>
<feature type="transmembrane region" description="Helical" evidence="2">
    <location>
        <begin position="31"/>
        <end position="52"/>
    </location>
</feature>
<accession>A0A0C3QWM0</accession>
<feature type="transmembrane region" description="Helical" evidence="2">
    <location>
        <begin position="102"/>
        <end position="125"/>
    </location>
</feature>
<sequence length="464" mass="50974">MITPVIGRPDELIDMAVQQTQAGPAASYGPWFLAFVAFSIMMGVLLSQFIRYFSSFGFESTGRFALVVTCMVLSLLDWAIILSAEWDWFAAHYGDVRRFVVIPWQCWIGPPIGQLTVFTSQLFFAHRCYKLYDRNKFVYAGILTSMLASLGMFGVVAASVAIDPYNFPLVRNFTVPALLINLLTDFAITGLTLWKLNGHSGRSFSSHTDDILRRIQKMTVEAALPPSICALLNMSFYLGTGNKNLIFTFFGIMTPSMYVASLMFMLNSRLTIRQKLNSSGEHSQGGAGTYEFSRVTASRRVQRQTLPEGGNGRGNIVFPARTKPSYTPNLSIGVVTERIETVEGPANGMKSFGGEEDESIDQNEVKVDLEGWADGRTPSKPYSESPAFPELVESPSSNKRPTIPLIRNGNPQTAVAKGELKEAKKSVVCIVRSSAAGHDGDGEPVTPGASHKGAFTVFGLPWRR</sequence>
<feature type="transmembrane region" description="Helical" evidence="2">
    <location>
        <begin position="137"/>
        <end position="161"/>
    </location>
</feature>
<gene>
    <name evidence="4" type="ORF">M407DRAFT_17854</name>
</gene>
<dbReference type="Proteomes" id="UP000054248">
    <property type="component" value="Unassembled WGS sequence"/>
</dbReference>
<dbReference type="Pfam" id="PF20152">
    <property type="entry name" value="DUF6534"/>
    <property type="match status" value="1"/>
</dbReference>
<feature type="transmembrane region" description="Helical" evidence="2">
    <location>
        <begin position="64"/>
        <end position="82"/>
    </location>
</feature>
<dbReference type="STRING" id="1051891.A0A0C3QWM0"/>
<keyword evidence="2" id="KW-0472">Membrane</keyword>
<feature type="region of interest" description="Disordered" evidence="1">
    <location>
        <begin position="374"/>
        <end position="410"/>
    </location>
</feature>
<reference evidence="5" key="2">
    <citation type="submission" date="2015-01" db="EMBL/GenBank/DDBJ databases">
        <title>Evolutionary Origins and Diversification of the Mycorrhizal Mutualists.</title>
        <authorList>
            <consortium name="DOE Joint Genome Institute"/>
            <consortium name="Mycorrhizal Genomics Consortium"/>
            <person name="Kohler A."/>
            <person name="Kuo A."/>
            <person name="Nagy L.G."/>
            <person name="Floudas D."/>
            <person name="Copeland A."/>
            <person name="Barry K.W."/>
            <person name="Cichocki N."/>
            <person name="Veneault-Fourrey C."/>
            <person name="LaButti K."/>
            <person name="Lindquist E.A."/>
            <person name="Lipzen A."/>
            <person name="Lundell T."/>
            <person name="Morin E."/>
            <person name="Murat C."/>
            <person name="Riley R."/>
            <person name="Ohm R."/>
            <person name="Sun H."/>
            <person name="Tunlid A."/>
            <person name="Henrissat B."/>
            <person name="Grigoriev I.V."/>
            <person name="Hibbett D.S."/>
            <person name="Martin F."/>
        </authorList>
    </citation>
    <scope>NUCLEOTIDE SEQUENCE [LARGE SCALE GENOMIC DNA]</scope>
    <source>
        <strain evidence="5">MUT 4182</strain>
    </source>
</reference>
<dbReference type="InterPro" id="IPR045339">
    <property type="entry name" value="DUF6534"/>
</dbReference>
<reference evidence="4 5" key="1">
    <citation type="submission" date="2014-04" db="EMBL/GenBank/DDBJ databases">
        <authorList>
            <consortium name="DOE Joint Genome Institute"/>
            <person name="Kuo A."/>
            <person name="Girlanda M."/>
            <person name="Perotto S."/>
            <person name="Kohler A."/>
            <person name="Nagy L.G."/>
            <person name="Floudas D."/>
            <person name="Copeland A."/>
            <person name="Barry K.W."/>
            <person name="Cichocki N."/>
            <person name="Veneault-Fourrey C."/>
            <person name="LaButti K."/>
            <person name="Lindquist E.A."/>
            <person name="Lipzen A."/>
            <person name="Lundell T."/>
            <person name="Morin E."/>
            <person name="Murat C."/>
            <person name="Sun H."/>
            <person name="Tunlid A."/>
            <person name="Henrissat B."/>
            <person name="Grigoriev I.V."/>
            <person name="Hibbett D.S."/>
            <person name="Martin F."/>
            <person name="Nordberg H.P."/>
            <person name="Cantor M.N."/>
            <person name="Hua S.X."/>
        </authorList>
    </citation>
    <scope>NUCLEOTIDE SEQUENCE [LARGE SCALE GENOMIC DNA]</scope>
    <source>
        <strain evidence="4 5">MUT 4182</strain>
    </source>
</reference>
<evidence type="ECO:0000313" key="4">
    <source>
        <dbReference type="EMBL" id="KIO33299.1"/>
    </source>
</evidence>
<feature type="transmembrane region" description="Helical" evidence="2">
    <location>
        <begin position="173"/>
        <end position="194"/>
    </location>
</feature>
<keyword evidence="2" id="KW-1133">Transmembrane helix</keyword>
<dbReference type="HOGENOM" id="CLU_055689_0_0_1"/>
<feature type="transmembrane region" description="Helical" evidence="2">
    <location>
        <begin position="245"/>
        <end position="266"/>
    </location>
</feature>
<dbReference type="EMBL" id="KN822949">
    <property type="protein sequence ID" value="KIO33299.1"/>
    <property type="molecule type" value="Genomic_DNA"/>
</dbReference>
<feature type="domain" description="DUF6534" evidence="3">
    <location>
        <begin position="182"/>
        <end position="269"/>
    </location>
</feature>
<dbReference type="PANTHER" id="PTHR40465:SF1">
    <property type="entry name" value="DUF6534 DOMAIN-CONTAINING PROTEIN"/>
    <property type="match status" value="1"/>
</dbReference>
<organism evidence="4 5">
    <name type="scientific">Tulasnella calospora MUT 4182</name>
    <dbReference type="NCBI Taxonomy" id="1051891"/>
    <lineage>
        <taxon>Eukaryota</taxon>
        <taxon>Fungi</taxon>
        <taxon>Dikarya</taxon>
        <taxon>Basidiomycota</taxon>
        <taxon>Agaricomycotina</taxon>
        <taxon>Agaricomycetes</taxon>
        <taxon>Cantharellales</taxon>
        <taxon>Tulasnellaceae</taxon>
        <taxon>Tulasnella</taxon>
    </lineage>
</organism>
<proteinExistence type="predicted"/>
<evidence type="ECO:0000256" key="2">
    <source>
        <dbReference type="SAM" id="Phobius"/>
    </source>
</evidence>
<dbReference type="PANTHER" id="PTHR40465">
    <property type="entry name" value="CHROMOSOME 1, WHOLE GENOME SHOTGUN SEQUENCE"/>
    <property type="match status" value="1"/>
</dbReference>
<evidence type="ECO:0000256" key="1">
    <source>
        <dbReference type="SAM" id="MobiDB-lite"/>
    </source>
</evidence>
<dbReference type="AlphaFoldDB" id="A0A0C3QWM0"/>
<evidence type="ECO:0000313" key="5">
    <source>
        <dbReference type="Proteomes" id="UP000054248"/>
    </source>
</evidence>